<reference evidence="4" key="1">
    <citation type="journal article" date="2019" name="Environ. Microbiol.">
        <title>Fungal ecological strategies reflected in gene transcription - a case study of two litter decomposers.</title>
        <authorList>
            <person name="Barbi F."/>
            <person name="Kohler A."/>
            <person name="Barry K."/>
            <person name="Baskaran P."/>
            <person name="Daum C."/>
            <person name="Fauchery L."/>
            <person name="Ihrmark K."/>
            <person name="Kuo A."/>
            <person name="LaButti K."/>
            <person name="Lipzen A."/>
            <person name="Morin E."/>
            <person name="Grigoriev I.V."/>
            <person name="Henrissat B."/>
            <person name="Lindahl B."/>
            <person name="Martin F."/>
        </authorList>
    </citation>
    <scope>NUCLEOTIDE SEQUENCE</scope>
    <source>
        <strain evidence="4">JB14</strain>
    </source>
</reference>
<protein>
    <recommendedName>
        <fullName evidence="3">HTH CENPB-type domain-containing protein</fullName>
    </recommendedName>
</protein>
<proteinExistence type="predicted"/>
<dbReference type="Pfam" id="PF03221">
    <property type="entry name" value="HTH_Tnp_Tc5"/>
    <property type="match status" value="1"/>
</dbReference>
<dbReference type="AlphaFoldDB" id="A0A6A4GFG1"/>
<feature type="region of interest" description="Disordered" evidence="2">
    <location>
        <begin position="225"/>
        <end position="258"/>
    </location>
</feature>
<evidence type="ECO:0000313" key="5">
    <source>
        <dbReference type="Proteomes" id="UP000799118"/>
    </source>
</evidence>
<evidence type="ECO:0000313" key="4">
    <source>
        <dbReference type="EMBL" id="KAE9384244.1"/>
    </source>
</evidence>
<dbReference type="Proteomes" id="UP000799118">
    <property type="component" value="Unassembled WGS sequence"/>
</dbReference>
<accession>A0A6A4GFG1</accession>
<evidence type="ECO:0000256" key="2">
    <source>
        <dbReference type="SAM" id="MobiDB-lite"/>
    </source>
</evidence>
<organism evidence="4 5">
    <name type="scientific">Gymnopus androsaceus JB14</name>
    <dbReference type="NCBI Taxonomy" id="1447944"/>
    <lineage>
        <taxon>Eukaryota</taxon>
        <taxon>Fungi</taxon>
        <taxon>Dikarya</taxon>
        <taxon>Basidiomycota</taxon>
        <taxon>Agaricomycotina</taxon>
        <taxon>Agaricomycetes</taxon>
        <taxon>Agaricomycetidae</taxon>
        <taxon>Agaricales</taxon>
        <taxon>Marasmiineae</taxon>
        <taxon>Omphalotaceae</taxon>
        <taxon>Gymnopus</taxon>
    </lineage>
</organism>
<dbReference type="Gene3D" id="1.10.10.60">
    <property type="entry name" value="Homeodomain-like"/>
    <property type="match status" value="2"/>
</dbReference>
<feature type="domain" description="HTH CENPB-type" evidence="3">
    <location>
        <begin position="148"/>
        <end position="190"/>
    </location>
</feature>
<dbReference type="OrthoDB" id="9909311at2759"/>
<dbReference type="InterPro" id="IPR006600">
    <property type="entry name" value="HTH_CenpB_DNA-bd_dom"/>
</dbReference>
<gene>
    <name evidence="4" type="ORF">BT96DRAFT_1026946</name>
</gene>
<keyword evidence="1" id="KW-0238">DNA-binding</keyword>
<evidence type="ECO:0000259" key="3">
    <source>
        <dbReference type="Pfam" id="PF03221"/>
    </source>
</evidence>
<feature type="region of interest" description="Disordered" evidence="2">
    <location>
        <begin position="1"/>
        <end position="30"/>
    </location>
</feature>
<feature type="compositionally biased region" description="Polar residues" evidence="2">
    <location>
        <begin position="239"/>
        <end position="258"/>
    </location>
</feature>
<dbReference type="EMBL" id="ML770186">
    <property type="protein sequence ID" value="KAE9384244.1"/>
    <property type="molecule type" value="Genomic_DNA"/>
</dbReference>
<name>A0A6A4GFG1_9AGAR</name>
<feature type="compositionally biased region" description="Basic residues" evidence="2">
    <location>
        <begin position="19"/>
        <end position="30"/>
    </location>
</feature>
<dbReference type="GO" id="GO:0003677">
    <property type="term" value="F:DNA binding"/>
    <property type="evidence" value="ECO:0007669"/>
    <property type="project" value="UniProtKB-KW"/>
</dbReference>
<sequence>MASAPSAAPWNVSSFHPNSNKRRPHAKGFKRQRLYDIDRQVICEYERSHPDETHDDIAIFFSIDRSTVTKILKDREKWLNVNTRGQGRVGPNRMLSKKRPLKFPEIESKMEDWLHGLMSRFYSDLPSASLPIPSTLPNDPLASMPVRGPLSDARLRAKAVEIARMDRISEEDFKASAQWVVSFKSRQCIRNGFWSRYSPNDSSRGEASLTSAPPISFLAHQTFSMQMSGSQPRSPPDHVTQNNSGNHQSPQPPLSLNESIPTHKECIEYFAKVSQCVDNGPGQGILSAKKREWLRKLEAQFIATSTGSPEVPTIIDSDEEES</sequence>
<keyword evidence="5" id="KW-1185">Reference proteome</keyword>
<evidence type="ECO:0000256" key="1">
    <source>
        <dbReference type="ARBA" id="ARBA00023125"/>
    </source>
</evidence>